<evidence type="ECO:0000313" key="2">
    <source>
        <dbReference type="EMBL" id="PVG83405.1"/>
    </source>
</evidence>
<feature type="domain" description="STAS" evidence="1">
    <location>
        <begin position="199"/>
        <end position="283"/>
    </location>
</feature>
<dbReference type="AlphaFoldDB" id="A0A2T8FCI3"/>
<comment type="caution">
    <text evidence="2">The sequence shown here is derived from an EMBL/GenBank/DDBJ whole genome shotgun (WGS) entry which is preliminary data.</text>
</comment>
<keyword evidence="3" id="KW-1185">Reference proteome</keyword>
<dbReference type="InterPro" id="IPR058548">
    <property type="entry name" value="MlaB-like_STAS"/>
</dbReference>
<dbReference type="EMBL" id="QDGZ01000003">
    <property type="protein sequence ID" value="PVG83405.1"/>
    <property type="molecule type" value="Genomic_DNA"/>
</dbReference>
<name>A0A2T8FCI3_9ACTN</name>
<gene>
    <name evidence="2" type="ORF">DDE18_08950</name>
</gene>
<organism evidence="2 3">
    <name type="scientific">Nocardioides gansuensis</name>
    <dbReference type="NCBI Taxonomy" id="2138300"/>
    <lineage>
        <taxon>Bacteria</taxon>
        <taxon>Bacillati</taxon>
        <taxon>Actinomycetota</taxon>
        <taxon>Actinomycetes</taxon>
        <taxon>Propionibacteriales</taxon>
        <taxon>Nocardioidaceae</taxon>
        <taxon>Nocardioides</taxon>
    </lineage>
</organism>
<sequence>MSRRAGVVRDLRDLGLHDHVCWAFDDADEFRARATRFLAKGLDLGEQIWYVGAGEVAALEDEMREFPGMDRALRRGAAKAASVEAAYPGKTVIDPTAQVRAYATATDQAVAAGFTGLRVAADASALVRTPEQLDAFARYEHLIDRYMLTAPFSALCAYQRSLLGEETIAALACMHPGASPNATPFWLHATADGGCAAAIGGELDLATRDLLEPALRRADLQPHNGELVLDATRLAFIDHRSLLQLAAHARNNGHGLVLRTAHPGPSHLTKALGLTNVRVETPT</sequence>
<dbReference type="InterPro" id="IPR036513">
    <property type="entry name" value="STAS_dom_sf"/>
</dbReference>
<proteinExistence type="predicted"/>
<dbReference type="Proteomes" id="UP000246018">
    <property type="component" value="Unassembled WGS sequence"/>
</dbReference>
<dbReference type="Pfam" id="PF14417">
    <property type="entry name" value="MEDS"/>
    <property type="match status" value="1"/>
</dbReference>
<accession>A0A2T8FCI3</accession>
<dbReference type="Pfam" id="PF13466">
    <property type="entry name" value="STAS_2"/>
    <property type="match status" value="1"/>
</dbReference>
<evidence type="ECO:0000259" key="1">
    <source>
        <dbReference type="PROSITE" id="PS50801"/>
    </source>
</evidence>
<reference evidence="2 3" key="1">
    <citation type="submission" date="2018-04" db="EMBL/GenBank/DDBJ databases">
        <title>Genome of Nocardioides gansuensis WSJ-1.</title>
        <authorList>
            <person name="Wu S."/>
            <person name="Wang G."/>
        </authorList>
    </citation>
    <scope>NUCLEOTIDE SEQUENCE [LARGE SCALE GENOMIC DNA]</scope>
    <source>
        <strain evidence="2 3">WSJ-1</strain>
    </source>
</reference>
<dbReference type="OrthoDB" id="5179750at2"/>
<dbReference type="SUPFAM" id="SSF52091">
    <property type="entry name" value="SpoIIaa-like"/>
    <property type="match status" value="1"/>
</dbReference>
<protein>
    <recommendedName>
        <fullName evidence="1">STAS domain-containing protein</fullName>
    </recommendedName>
</protein>
<dbReference type="Gene3D" id="3.30.750.24">
    <property type="entry name" value="STAS domain"/>
    <property type="match status" value="1"/>
</dbReference>
<dbReference type="PROSITE" id="PS50801">
    <property type="entry name" value="STAS"/>
    <property type="match status" value="1"/>
</dbReference>
<dbReference type="InterPro" id="IPR025847">
    <property type="entry name" value="MEDS_domain"/>
</dbReference>
<dbReference type="InterPro" id="IPR002645">
    <property type="entry name" value="STAS_dom"/>
</dbReference>
<evidence type="ECO:0000313" key="3">
    <source>
        <dbReference type="Proteomes" id="UP000246018"/>
    </source>
</evidence>